<dbReference type="Gene3D" id="3.40.50.1820">
    <property type="entry name" value="alpha/beta hydrolase"/>
    <property type="match status" value="1"/>
</dbReference>
<dbReference type="Pfam" id="PF00975">
    <property type="entry name" value="Thioesterase"/>
    <property type="match status" value="1"/>
</dbReference>
<dbReference type="PANTHER" id="PTHR11487:SF0">
    <property type="entry name" value="S-ACYL FATTY ACID SYNTHASE THIOESTERASE, MEDIUM CHAIN"/>
    <property type="match status" value="1"/>
</dbReference>
<evidence type="ECO:0000313" key="3">
    <source>
        <dbReference type="EMBL" id="EEZ61787.1"/>
    </source>
</evidence>
<comment type="similarity">
    <text evidence="1">Belongs to the thioesterase family.</text>
</comment>
<accession>D0WFA3</accession>
<dbReference type="SUPFAM" id="SSF53474">
    <property type="entry name" value="alpha/beta-Hydrolases"/>
    <property type="match status" value="1"/>
</dbReference>
<protein>
    <submittedName>
        <fullName evidence="3">Thioesterase domain protein</fullName>
    </submittedName>
</protein>
<dbReference type="AlphaFoldDB" id="D0WFA3"/>
<sequence>MKLICFPHAGGMSGYYAFLKRAPLAGIDSVDLVEYPGRGSRAAQEGYRDFQDCVERVSARLADEGLEDGCYVLFGHSMGAFVAYEVACLLQERYGLRPLHVFVSGQKPPCRVVPEHYAQCESDGIDFLKRLGGVPELILEDEGIARYFIGLCAKDLRILQTYSPRPPDSANRPLVGSVICGDDDLEVSLDELEDWRGYFAVPPQVKVMHGNHFYLREREEELVAFMNERLRASAAAGLRRGA</sequence>
<dbReference type="InterPro" id="IPR029058">
    <property type="entry name" value="AB_hydrolase_fold"/>
</dbReference>
<dbReference type="RefSeq" id="WP_006361673.1">
    <property type="nucleotide sequence ID" value="NZ_GG700630.1"/>
</dbReference>
<dbReference type="HOGENOM" id="CLU_070456_3_0_11"/>
<dbReference type="OrthoDB" id="8480037at2"/>
<dbReference type="InterPro" id="IPR001031">
    <property type="entry name" value="Thioesterase"/>
</dbReference>
<evidence type="ECO:0000259" key="2">
    <source>
        <dbReference type="Pfam" id="PF00975"/>
    </source>
</evidence>
<feature type="domain" description="Thioesterase" evidence="2">
    <location>
        <begin position="2"/>
        <end position="228"/>
    </location>
</feature>
<proteinExistence type="inferred from homology"/>
<dbReference type="PANTHER" id="PTHR11487">
    <property type="entry name" value="THIOESTERASE"/>
    <property type="match status" value="1"/>
</dbReference>
<name>D0WFA3_SLAES</name>
<dbReference type="InterPro" id="IPR012223">
    <property type="entry name" value="TEII"/>
</dbReference>
<dbReference type="Proteomes" id="UP000006001">
    <property type="component" value="Unassembled WGS sequence"/>
</dbReference>
<comment type="caution">
    <text evidence="3">The sequence shown here is derived from an EMBL/GenBank/DDBJ whole genome shotgun (WGS) entry which is preliminary data.</text>
</comment>
<dbReference type="eggNOG" id="COG3208">
    <property type="taxonomic scope" value="Bacteria"/>
</dbReference>
<evidence type="ECO:0000256" key="1">
    <source>
        <dbReference type="ARBA" id="ARBA00007169"/>
    </source>
</evidence>
<dbReference type="GO" id="GO:0008610">
    <property type="term" value="P:lipid biosynthetic process"/>
    <property type="evidence" value="ECO:0007669"/>
    <property type="project" value="TreeGrafter"/>
</dbReference>
<reference evidence="3" key="1">
    <citation type="submission" date="2009-10" db="EMBL/GenBank/DDBJ databases">
        <authorList>
            <person name="Weinstock G."/>
            <person name="Sodergren E."/>
            <person name="Clifton S."/>
            <person name="Fulton L."/>
            <person name="Fulton B."/>
            <person name="Courtney L."/>
            <person name="Fronick C."/>
            <person name="Harrison M."/>
            <person name="Strong C."/>
            <person name="Farmer C."/>
            <person name="Delahaunty K."/>
            <person name="Markovic C."/>
            <person name="Hall O."/>
            <person name="Minx P."/>
            <person name="Tomlinson C."/>
            <person name="Mitreva M."/>
            <person name="Nelson J."/>
            <person name="Hou S."/>
            <person name="Wollam A."/>
            <person name="Pepin K.H."/>
            <person name="Johnson M."/>
            <person name="Bhonagiri V."/>
            <person name="Nash W.E."/>
            <person name="Warren W."/>
            <person name="Chinwalla A."/>
            <person name="Mardis E.R."/>
            <person name="Wilson R.K."/>
        </authorList>
    </citation>
    <scope>NUCLEOTIDE SEQUENCE [LARGE SCALE GENOMIC DNA]</scope>
    <source>
        <strain evidence="3">ATCC 700122</strain>
    </source>
</reference>
<dbReference type="STRING" id="649764.HMPREF0762_00421"/>
<dbReference type="GeneID" id="85007065"/>
<dbReference type="EMBL" id="ACUX02000005">
    <property type="protein sequence ID" value="EEZ61787.1"/>
    <property type="molecule type" value="Genomic_DNA"/>
</dbReference>
<organism evidence="3 4">
    <name type="scientific">Slackia exigua (strain ATCC 700122 / DSM 15923 / CIP 105133 / JCM 11022 / KCTC 5966 / S-7)</name>
    <dbReference type="NCBI Taxonomy" id="649764"/>
    <lineage>
        <taxon>Bacteria</taxon>
        <taxon>Bacillati</taxon>
        <taxon>Actinomycetota</taxon>
        <taxon>Coriobacteriia</taxon>
        <taxon>Eggerthellales</taxon>
        <taxon>Eggerthellaceae</taxon>
        <taxon>Slackia</taxon>
    </lineage>
</organism>
<gene>
    <name evidence="3" type="ORF">HMPREF0762_00421</name>
</gene>
<keyword evidence="4" id="KW-1185">Reference proteome</keyword>
<evidence type="ECO:0000313" key="4">
    <source>
        <dbReference type="Proteomes" id="UP000006001"/>
    </source>
</evidence>